<feature type="binding site" evidence="23">
    <location>
        <position position="131"/>
    </location>
    <ligand>
        <name>substrate</name>
    </ligand>
</feature>
<comment type="similarity">
    <text evidence="4">Belongs to the glycosyltransferase 16 (GT16) protein family.</text>
</comment>
<reference evidence="27" key="1">
    <citation type="submission" date="2022-01" db="EMBL/GenBank/DDBJ databases">
        <authorList>
            <person name="King R."/>
        </authorList>
    </citation>
    <scope>NUCLEOTIDE SEQUENCE</scope>
</reference>
<sequence>MIRRRLDILFYIVIFFTMFVVFTKIRESSLHNFQNQNSDFNENDTALEFNTDNAKISKQQQQPKSVPLKKLLAMKNVEQKILNEKKYGPVTKETIFITIQVHNRIEYLKYLIDSFRNAKDIDKALLIFSHDVYENNINELIQNIDFAMVMQIFYPYSIQLYPNVFPGTDPRDCGRDIGKEKAIETDCFNLQYPDTYGHYRESKYTQMKHHWWWKLNRIFDELKVTKELKNFILLLVEEDHYVAPDFIYIYKRMQRSLHLECPKCNIIALGTYSQTLDSMSYNQIEIAPWTTNLHNMGMAFNKTTWLKIRNCAEYFCTYDEYNYDFSLQNINRKCLKEKLFTALIRGPRIYHVGECGIHHAKTNCDVDNTIKRIDMDIKSAQRDRILFPEDLEIVSTNLRHPTNPLINNGGWADKRDHCLCLEMTANKKNDECHKIFPATNDINDL</sequence>
<feature type="disulfide bond" evidence="25">
    <location>
        <begin position="173"/>
        <end position="187"/>
    </location>
</feature>
<evidence type="ECO:0000256" key="2">
    <source>
        <dbReference type="ARBA" id="ARBA00004323"/>
    </source>
</evidence>
<feature type="binding site" evidence="24">
    <location>
        <position position="351"/>
    </location>
    <ligand>
        <name>Mn(2+)</name>
        <dbReference type="ChEBI" id="CHEBI:29035"/>
    </ligand>
</feature>
<evidence type="ECO:0000256" key="6">
    <source>
        <dbReference type="ARBA" id="ARBA00014817"/>
    </source>
</evidence>
<evidence type="ECO:0000256" key="11">
    <source>
        <dbReference type="ARBA" id="ARBA00022968"/>
    </source>
</evidence>
<evidence type="ECO:0000256" key="7">
    <source>
        <dbReference type="ARBA" id="ARBA00022676"/>
    </source>
</evidence>
<evidence type="ECO:0000256" key="17">
    <source>
        <dbReference type="ARBA" id="ARBA00023211"/>
    </source>
</evidence>
<evidence type="ECO:0000256" key="3">
    <source>
        <dbReference type="ARBA" id="ARBA00004922"/>
    </source>
</evidence>
<keyword evidence="16" id="KW-0325">Glycoprotein</keyword>
<evidence type="ECO:0000256" key="23">
    <source>
        <dbReference type="PIRSR" id="PIRSR607754-1"/>
    </source>
</evidence>
<protein>
    <recommendedName>
        <fullName evidence="6">Alpha-1,6-mannosyl-glycoprotein 2-beta-N-acetylglucosaminyltransferase</fullName>
        <ecNumber evidence="5">2.4.1.143</ecNumber>
    </recommendedName>
    <alternativeName>
        <fullName evidence="21">Beta-1,2-N-acetylglucosaminyltransferase II</fullName>
    </alternativeName>
    <alternativeName>
        <fullName evidence="20">GlcNAc-T II</fullName>
    </alternativeName>
    <alternativeName>
        <fullName evidence="19">Mannoside acetylglucosaminyltransferase 2</fullName>
    </alternativeName>
    <alternativeName>
        <fullName evidence="18">N-glycosyl-oligosaccharide-glycoprotein N-acetylglucosaminyltransferase II</fullName>
    </alternativeName>
</protein>
<dbReference type="InterPro" id="IPR007754">
    <property type="entry name" value="GlcNAc_II"/>
</dbReference>
<keyword evidence="15 25" id="KW-1015">Disulfide bond</keyword>
<dbReference type="GO" id="GO:0005795">
    <property type="term" value="C:Golgi stack"/>
    <property type="evidence" value="ECO:0007669"/>
    <property type="project" value="InterPro"/>
</dbReference>
<keyword evidence="9 26" id="KW-0812">Transmembrane</keyword>
<evidence type="ECO:0000256" key="20">
    <source>
        <dbReference type="ARBA" id="ARBA00032552"/>
    </source>
</evidence>
<keyword evidence="11" id="KW-0735">Signal-anchor</keyword>
<reference evidence="27" key="2">
    <citation type="submission" date="2022-10" db="EMBL/GenBank/DDBJ databases">
        <authorList>
            <consortium name="ENA_rothamsted_submissions"/>
            <consortium name="culmorum"/>
            <person name="King R."/>
        </authorList>
    </citation>
    <scope>NUCLEOTIDE SEQUENCE</scope>
</reference>
<keyword evidence="8" id="KW-0808">Transferase</keyword>
<dbReference type="Proteomes" id="UP001153620">
    <property type="component" value="Chromosome 1"/>
</dbReference>
<evidence type="ECO:0000256" key="15">
    <source>
        <dbReference type="ARBA" id="ARBA00023157"/>
    </source>
</evidence>
<feature type="binding site" evidence="23">
    <location>
        <begin position="206"/>
        <end position="210"/>
    </location>
    <ligand>
        <name>substrate</name>
    </ligand>
</feature>
<organism evidence="27 28">
    <name type="scientific">Chironomus riparius</name>
    <dbReference type="NCBI Taxonomy" id="315576"/>
    <lineage>
        <taxon>Eukaryota</taxon>
        <taxon>Metazoa</taxon>
        <taxon>Ecdysozoa</taxon>
        <taxon>Arthropoda</taxon>
        <taxon>Hexapoda</taxon>
        <taxon>Insecta</taxon>
        <taxon>Pterygota</taxon>
        <taxon>Neoptera</taxon>
        <taxon>Endopterygota</taxon>
        <taxon>Diptera</taxon>
        <taxon>Nematocera</taxon>
        <taxon>Chironomoidea</taxon>
        <taxon>Chironomidae</taxon>
        <taxon>Chironominae</taxon>
        <taxon>Chironomus</taxon>
    </lineage>
</organism>
<feature type="transmembrane region" description="Helical" evidence="26">
    <location>
        <begin position="7"/>
        <end position="25"/>
    </location>
</feature>
<dbReference type="OrthoDB" id="61870at2759"/>
<feature type="binding site" evidence="24">
    <location>
        <position position="239"/>
    </location>
    <ligand>
        <name>Mn(2+)</name>
        <dbReference type="ChEBI" id="CHEBI:29035"/>
    </ligand>
</feature>
<evidence type="ECO:0000256" key="19">
    <source>
        <dbReference type="ARBA" id="ARBA00031203"/>
    </source>
</evidence>
<keyword evidence="13" id="KW-0333">Golgi apparatus</keyword>
<evidence type="ECO:0000256" key="13">
    <source>
        <dbReference type="ARBA" id="ARBA00023034"/>
    </source>
</evidence>
<comment type="catalytic activity">
    <reaction evidence="22">
        <text>an N(4)-{beta-D-GlcNAc-(1-&gt;2)-alpha-D-Man-(1-&gt;3)-[alpha-D-Man-(1-&gt;6)]-beta-D-Man-(1-&gt;4)-beta-D-GlcNAc-(1-&gt;4)-beta-D-GlcNAc}-L-asparaginyl-[protein] + UDP-N-acetyl-alpha-D-glucosamine = N(4)-{beta-D-GlcNAc-(1-&gt;2)-alpha-D-Man-(1-&gt;3)-[beta-D-GlcNAc-(1-&gt;2)-alpha-D-Man-(1-&gt;6)]-beta-D-Man-(1-&gt;4)-beta-D-GlcNAc-(1-&gt;4)-beta-D-GlcNAc}-L-asparaginyl-[protein] + UDP + H(+)</text>
        <dbReference type="Rhea" id="RHEA:12941"/>
        <dbReference type="Rhea" id="RHEA-COMP:13526"/>
        <dbReference type="Rhea" id="RHEA-COMP:14369"/>
        <dbReference type="ChEBI" id="CHEBI:15378"/>
        <dbReference type="ChEBI" id="CHEBI:57705"/>
        <dbReference type="ChEBI" id="CHEBI:58223"/>
        <dbReference type="ChEBI" id="CHEBI:60615"/>
        <dbReference type="ChEBI" id="CHEBI:60651"/>
        <dbReference type="EC" id="2.4.1.143"/>
    </reaction>
</comment>
<dbReference type="Pfam" id="PF05060">
    <property type="entry name" value="MGAT2"/>
    <property type="match status" value="1"/>
</dbReference>
<feature type="disulfide bond" evidence="25">
    <location>
        <begin position="261"/>
        <end position="264"/>
    </location>
</feature>
<feature type="binding site" evidence="23">
    <location>
        <begin position="100"/>
        <end position="104"/>
    </location>
    <ligand>
        <name>substrate</name>
    </ligand>
</feature>
<dbReference type="Gene3D" id="3.90.550.10">
    <property type="entry name" value="Spore Coat Polysaccharide Biosynthesis Protein SpsA, Chain A"/>
    <property type="match status" value="1"/>
</dbReference>
<keyword evidence="17 24" id="KW-0464">Manganese</keyword>
<dbReference type="PANTHER" id="PTHR12871:SF0">
    <property type="entry name" value="ALPHA-1,6-MANNOSYL-GLYCOPROTEIN 2-BETA-N-ACETYLGLUCOSAMINYLTRANSFERASE"/>
    <property type="match status" value="1"/>
</dbReference>
<evidence type="ECO:0000256" key="5">
    <source>
        <dbReference type="ARBA" id="ARBA00012613"/>
    </source>
</evidence>
<dbReference type="GO" id="GO:0009312">
    <property type="term" value="P:oligosaccharide biosynthetic process"/>
    <property type="evidence" value="ECO:0007669"/>
    <property type="project" value="InterPro"/>
</dbReference>
<dbReference type="PANTHER" id="PTHR12871">
    <property type="entry name" value="BETA-1,2-N-ACETYLGLUCOSAMINYLTRANSFERASE II"/>
    <property type="match status" value="1"/>
</dbReference>
<evidence type="ECO:0000256" key="14">
    <source>
        <dbReference type="ARBA" id="ARBA00023136"/>
    </source>
</evidence>
<evidence type="ECO:0000256" key="1">
    <source>
        <dbReference type="ARBA" id="ARBA00001936"/>
    </source>
</evidence>
<evidence type="ECO:0000256" key="22">
    <source>
        <dbReference type="ARBA" id="ARBA00093257"/>
    </source>
</evidence>
<evidence type="ECO:0000256" key="21">
    <source>
        <dbReference type="ARBA" id="ARBA00032915"/>
    </source>
</evidence>
<evidence type="ECO:0000256" key="10">
    <source>
        <dbReference type="ARBA" id="ARBA00022723"/>
    </source>
</evidence>
<comment type="subcellular location">
    <subcellularLocation>
        <location evidence="2">Golgi apparatus membrane</location>
        <topology evidence="2">Single-pass type II membrane protein</topology>
    </subcellularLocation>
</comment>
<evidence type="ECO:0000313" key="27">
    <source>
        <dbReference type="EMBL" id="CAH1709915.1"/>
    </source>
</evidence>
<proteinExistence type="inferred from homology"/>
<evidence type="ECO:0000256" key="18">
    <source>
        <dbReference type="ARBA" id="ARBA00029663"/>
    </source>
</evidence>
<dbReference type="EMBL" id="OU895877">
    <property type="protein sequence ID" value="CAH1709915.1"/>
    <property type="molecule type" value="Genomic_DNA"/>
</dbReference>
<evidence type="ECO:0000256" key="26">
    <source>
        <dbReference type="SAM" id="Phobius"/>
    </source>
</evidence>
<evidence type="ECO:0000256" key="25">
    <source>
        <dbReference type="PIRSR" id="PIRSR607754-3"/>
    </source>
</evidence>
<comment type="cofactor">
    <cofactor evidence="1 24">
        <name>Mn(2+)</name>
        <dbReference type="ChEBI" id="CHEBI:29035"/>
    </cofactor>
</comment>
<gene>
    <name evidence="27" type="ORF">CHIRRI_LOCUS1391</name>
</gene>
<dbReference type="GO" id="GO:0046872">
    <property type="term" value="F:metal ion binding"/>
    <property type="evidence" value="ECO:0007669"/>
    <property type="project" value="UniProtKB-KW"/>
</dbReference>
<keyword evidence="28" id="KW-1185">Reference proteome</keyword>
<dbReference type="GO" id="GO:0008455">
    <property type="term" value="F:alpha-1,6-mannosylglycoprotein 2-beta-N-acetylglucosaminyltransferase activity"/>
    <property type="evidence" value="ECO:0007669"/>
    <property type="project" value="UniProtKB-EC"/>
</dbReference>
<evidence type="ECO:0000313" key="28">
    <source>
        <dbReference type="Proteomes" id="UP001153620"/>
    </source>
</evidence>
<keyword evidence="14 26" id="KW-0472">Membrane</keyword>
<dbReference type="AlphaFoldDB" id="A0A9P0NCH4"/>
<evidence type="ECO:0000256" key="16">
    <source>
        <dbReference type="ARBA" id="ARBA00023180"/>
    </source>
</evidence>
<evidence type="ECO:0000256" key="24">
    <source>
        <dbReference type="PIRSR" id="PIRSR607754-2"/>
    </source>
</evidence>
<evidence type="ECO:0000256" key="4">
    <source>
        <dbReference type="ARBA" id="ARBA00011011"/>
    </source>
</evidence>
<name>A0A9P0NCH4_9DIPT</name>
<keyword evidence="10 24" id="KW-0479">Metal-binding</keyword>
<dbReference type="SUPFAM" id="SSF53448">
    <property type="entry name" value="Nucleotide-diphospho-sugar transferases"/>
    <property type="match status" value="1"/>
</dbReference>
<keyword evidence="12 26" id="KW-1133">Transmembrane helix</keyword>
<feature type="disulfide bond" evidence="25">
    <location>
        <begin position="355"/>
        <end position="364"/>
    </location>
</feature>
<evidence type="ECO:0000256" key="12">
    <source>
        <dbReference type="ARBA" id="ARBA00022989"/>
    </source>
</evidence>
<dbReference type="GO" id="GO:0000139">
    <property type="term" value="C:Golgi membrane"/>
    <property type="evidence" value="ECO:0007669"/>
    <property type="project" value="UniProtKB-SubCell"/>
</dbReference>
<feature type="disulfide bond" evidence="25">
    <location>
        <begin position="316"/>
        <end position="420"/>
    </location>
</feature>
<evidence type="ECO:0000256" key="9">
    <source>
        <dbReference type="ARBA" id="ARBA00022692"/>
    </source>
</evidence>
<dbReference type="InterPro" id="IPR029044">
    <property type="entry name" value="Nucleotide-diphossugar_trans"/>
</dbReference>
<dbReference type="GO" id="GO:0006487">
    <property type="term" value="P:protein N-linked glycosylation"/>
    <property type="evidence" value="ECO:0007669"/>
    <property type="project" value="TreeGrafter"/>
</dbReference>
<evidence type="ECO:0000256" key="8">
    <source>
        <dbReference type="ARBA" id="ARBA00022679"/>
    </source>
</evidence>
<feature type="disulfide bond" evidence="25">
    <location>
        <begin position="311"/>
        <end position="334"/>
    </location>
</feature>
<comment type="pathway">
    <text evidence="3">Protein modification; protein glycosylation.</text>
</comment>
<keyword evidence="7" id="KW-0328">Glycosyltransferase</keyword>
<dbReference type="EC" id="2.4.1.143" evidence="5"/>
<accession>A0A9P0NCH4</accession>